<organism evidence="2 3">
    <name type="scientific">Actinomadura litoris</name>
    <dbReference type="NCBI Taxonomy" id="2678616"/>
    <lineage>
        <taxon>Bacteria</taxon>
        <taxon>Bacillati</taxon>
        <taxon>Actinomycetota</taxon>
        <taxon>Actinomycetes</taxon>
        <taxon>Streptosporangiales</taxon>
        <taxon>Thermomonosporaceae</taxon>
        <taxon>Actinomadura</taxon>
    </lineage>
</organism>
<dbReference type="Proteomes" id="UP000432015">
    <property type="component" value="Unassembled WGS sequence"/>
</dbReference>
<evidence type="ECO:0000259" key="1">
    <source>
        <dbReference type="Pfam" id="PF13569"/>
    </source>
</evidence>
<keyword evidence="3" id="KW-1185">Reference proteome</keyword>
<dbReference type="RefSeq" id="WP_156218249.1">
    <property type="nucleotide sequence ID" value="NZ_WOFH01000007.1"/>
</dbReference>
<dbReference type="Pfam" id="PF13569">
    <property type="entry name" value="DUF4132"/>
    <property type="match status" value="1"/>
</dbReference>
<proteinExistence type="predicted"/>
<accession>A0A7K1L3S6</accession>
<evidence type="ECO:0000313" key="2">
    <source>
        <dbReference type="EMBL" id="MUN39072.1"/>
    </source>
</evidence>
<reference evidence="2 3" key="1">
    <citation type="submission" date="2019-11" db="EMBL/GenBank/DDBJ databases">
        <authorList>
            <person name="Cao P."/>
        </authorList>
    </citation>
    <scope>NUCLEOTIDE SEQUENCE [LARGE SCALE GENOMIC DNA]</scope>
    <source>
        <strain evidence="2 3">NEAU-AAG5</strain>
    </source>
</reference>
<gene>
    <name evidence="2" type="ORF">GNZ18_21070</name>
</gene>
<feature type="domain" description="DUF4132" evidence="1">
    <location>
        <begin position="614"/>
        <end position="787"/>
    </location>
</feature>
<protein>
    <submittedName>
        <fullName evidence="2">DUF4132 domain-containing protein</fullName>
    </submittedName>
</protein>
<dbReference type="EMBL" id="WOFH01000007">
    <property type="protein sequence ID" value="MUN39072.1"/>
    <property type="molecule type" value="Genomic_DNA"/>
</dbReference>
<name>A0A7K1L3S6_9ACTN</name>
<evidence type="ECO:0000313" key="3">
    <source>
        <dbReference type="Proteomes" id="UP000432015"/>
    </source>
</evidence>
<dbReference type="AlphaFoldDB" id="A0A7K1L3S6"/>
<comment type="caution">
    <text evidence="2">The sequence shown here is derived from an EMBL/GenBank/DDBJ whole genome shotgun (WGS) entry which is preliminary data.</text>
</comment>
<dbReference type="InterPro" id="IPR025406">
    <property type="entry name" value="DUF4132"/>
</dbReference>
<sequence>MVETVEIPVEWREHVHPRRGGVAGPKVVLDEEAVSRARARERAARPIAQDMAEHERTPPELGKAVRAYLGGDPDPVGAAAVAAIVVRYVEGAGFSGESEAAPDILARWVTDHGLAFAACAMTEASAIELGPVPRPSVPDADGVIRVYAYSGEGPRGWRGEIRRPTAEDHFFSGRWFNADAVAKRLRTLVAAAPEEEYREVVARLAAHRGDPMRRRVASYLVPTETAWMDESLDDPSGPFLDHDHVALSLSSAAQVRRVEHVWATPAVVGTLLDGLGAAALPLLARIFRGGHRDDDRREVLLKALPRIPDQGVFPVLLDQMGEPGVSAALWEAAERFPALAVWALAPLVEEGTTRGLRAAGVVRELLYTRPDVAEALPAGPARALLPRAAVPDGRDLPGLPSVLAGRPGRSAKVDWADPELLPRILTRGGDRALPVNATMRLLGLLAAKSPDVADVREFCDRHSLAEFSWAVFERWYALGAPSRHNWALAQLGLIGDDTTVRRLSPLIRVWPGESATARANAAMDAIAAIGSDVAVTHLFELTRHGKYKGVKKRAAQKIEEIAAARSMSLDALADRAVPDFGLDAQGTLVLDYGPRRFTVTFDQQLAPLVVESNGKVRKSAPKPGPKDDPALAPAAHALFTGLKKDVRTIAVQEIRRLERAMVTRRSWTQEEFRALLVGHPLLGHIVRRLVWITDGGTAFRVAEDHTYADVDDDPCTLAPGARVAVAHPLLLGDDLDTWAELFADYEILQPFEQLGRPVHRLTGGEAAAHRLARVEGLVLPYGKAKGHSEGRWESVNADGEFVGRWLARRDPAGLYVVANLTPGLGYYMYGEGEEQEIEALWAGPAPATMPLKAVPLGEVDPVTMSEAIHDLTRSATPNPH</sequence>